<dbReference type="PROSITE" id="PS51257">
    <property type="entry name" value="PROKAR_LIPOPROTEIN"/>
    <property type="match status" value="1"/>
</dbReference>
<dbReference type="EMBL" id="RHQL01000018">
    <property type="protein sequence ID" value="RRV05458.1"/>
    <property type="molecule type" value="Genomic_DNA"/>
</dbReference>
<protein>
    <submittedName>
        <fullName evidence="2">Uncharacterized protein</fullName>
    </submittedName>
</protein>
<dbReference type="AlphaFoldDB" id="A0A427DQ59"/>
<name>A0A427DQ59_9GAMM</name>
<evidence type="ECO:0000313" key="2">
    <source>
        <dbReference type="EMBL" id="RRV05458.1"/>
    </source>
</evidence>
<organism evidence="2 3">
    <name type="scientific">Stutzerimonas xanthomarina</name>
    <dbReference type="NCBI Taxonomy" id="271420"/>
    <lineage>
        <taxon>Bacteria</taxon>
        <taxon>Pseudomonadati</taxon>
        <taxon>Pseudomonadota</taxon>
        <taxon>Gammaproteobacteria</taxon>
        <taxon>Pseudomonadales</taxon>
        <taxon>Pseudomonadaceae</taxon>
        <taxon>Stutzerimonas</taxon>
    </lineage>
</organism>
<evidence type="ECO:0000256" key="1">
    <source>
        <dbReference type="SAM" id="SignalP"/>
    </source>
</evidence>
<comment type="caution">
    <text evidence="2">The sequence shown here is derived from an EMBL/GenBank/DDBJ whole genome shotgun (WGS) entry which is preliminary data.</text>
</comment>
<reference evidence="2 3" key="1">
    <citation type="submission" date="2018-10" db="EMBL/GenBank/DDBJ databases">
        <title>Transmission dynamics of multidrug resistant bacteria on intensive care unit surfaces.</title>
        <authorList>
            <person name="D'Souza A.W."/>
            <person name="Potter R.F."/>
            <person name="Wallace M."/>
            <person name="Shupe A."/>
            <person name="Patel S."/>
            <person name="Sun S."/>
            <person name="Gul D."/>
            <person name="Kwon J.H."/>
            <person name="Andleeb S."/>
            <person name="Burnham C.-A.D."/>
            <person name="Dantas G."/>
        </authorList>
    </citation>
    <scope>NUCLEOTIDE SEQUENCE [LARGE SCALE GENOMIC DNA]</scope>
    <source>
        <strain evidence="2 3">PX_177</strain>
    </source>
</reference>
<feature type="chain" id="PRO_5019025920" evidence="1">
    <location>
        <begin position="28"/>
        <end position="325"/>
    </location>
</feature>
<feature type="signal peptide" evidence="1">
    <location>
        <begin position="1"/>
        <end position="27"/>
    </location>
</feature>
<evidence type="ECO:0000313" key="3">
    <source>
        <dbReference type="Proteomes" id="UP000276506"/>
    </source>
</evidence>
<proteinExistence type="predicted"/>
<sequence>MGALMLRLPTQALLMLLSGCVSQPTWLASAPDVQCGEAASKECVGEMLARGLSPASPVAAIRTAKAALASVGISDSPALASLHDELGRHMCLRPDQELLLAAESVARARRGHFPGALEQLEAVGDTDARSFALQKIVVLASRSSDEASTATALNLLIEEDEDAYIDGLQARLLDLLMGGDLERAAALRSVLVAHALKDGGDPFHVVEIAVSYLTTGHAADANAILNDAGSALGKLGKDDLLLLVKVLTGAVNGEYPQPQDFFTFSSDEMRLQAYVQLALFYGRTGQSVYARKIASDMSRFALKRSYRADAKVTARAFSRVLIETL</sequence>
<gene>
    <name evidence="2" type="ORF">EGJ28_21200</name>
</gene>
<accession>A0A427DQ59</accession>
<keyword evidence="1" id="KW-0732">Signal</keyword>
<dbReference type="Proteomes" id="UP000276506">
    <property type="component" value="Unassembled WGS sequence"/>
</dbReference>